<dbReference type="GO" id="GO:0009229">
    <property type="term" value="P:thiamine diphosphate biosynthetic process"/>
    <property type="evidence" value="ECO:0007669"/>
    <property type="project" value="UniProtKB-UniPathway"/>
</dbReference>
<comment type="catalytic activity">
    <reaction evidence="7">
        <text>[ThiS sulfur-carrier protein]-C-terminal-Gly-aminoethanethioate + 2-iminoacetate + 1-deoxy-D-xylulose 5-phosphate = [ThiS sulfur-carrier protein]-C-terminal Gly-Gly + 2-[(2R,5Z)-2-carboxy-4-methylthiazol-5(2H)-ylidene]ethyl phosphate + 2 H2O + H(+)</text>
        <dbReference type="Rhea" id="RHEA:26297"/>
        <dbReference type="Rhea" id="RHEA-COMP:12909"/>
        <dbReference type="Rhea" id="RHEA-COMP:19908"/>
        <dbReference type="ChEBI" id="CHEBI:15377"/>
        <dbReference type="ChEBI" id="CHEBI:15378"/>
        <dbReference type="ChEBI" id="CHEBI:57792"/>
        <dbReference type="ChEBI" id="CHEBI:62899"/>
        <dbReference type="ChEBI" id="CHEBI:77846"/>
        <dbReference type="ChEBI" id="CHEBI:90778"/>
        <dbReference type="ChEBI" id="CHEBI:232372"/>
        <dbReference type="EC" id="2.8.1.10"/>
    </reaction>
</comment>
<dbReference type="PANTHER" id="PTHR34266">
    <property type="entry name" value="THIAZOLE SYNTHASE"/>
    <property type="match status" value="1"/>
</dbReference>
<evidence type="ECO:0000256" key="5">
    <source>
        <dbReference type="ARBA" id="ARBA00022977"/>
    </source>
</evidence>
<dbReference type="InterPro" id="IPR008867">
    <property type="entry name" value="ThiG"/>
</dbReference>
<keyword evidence="6" id="KW-0704">Schiff base</keyword>
<feature type="domain" description="Thiazole synthase ThiG" evidence="9">
    <location>
        <begin position="24"/>
        <end position="265"/>
    </location>
</feature>
<dbReference type="Proteomes" id="UP000325957">
    <property type="component" value="Unassembled WGS sequence"/>
</dbReference>
<dbReference type="RefSeq" id="WP_158033541.1">
    <property type="nucleotide sequence ID" value="NZ_ML708615.1"/>
</dbReference>
<dbReference type="OrthoDB" id="9805935at2"/>
<protein>
    <recommendedName>
        <fullName evidence="3">thiazole synthase</fullName>
        <ecNumber evidence="3">2.8.1.10</ecNumber>
    </recommendedName>
</protein>
<dbReference type="UniPathway" id="UPA00060"/>
<dbReference type="Gene3D" id="3.20.20.70">
    <property type="entry name" value="Aldolase class I"/>
    <property type="match status" value="1"/>
</dbReference>
<name>A0A5J5KYK5_9MICC</name>
<keyword evidence="5" id="KW-0784">Thiamine biosynthesis</keyword>
<evidence type="ECO:0000256" key="3">
    <source>
        <dbReference type="ARBA" id="ARBA00011960"/>
    </source>
</evidence>
<evidence type="ECO:0000256" key="7">
    <source>
        <dbReference type="ARBA" id="ARBA00049897"/>
    </source>
</evidence>
<sequence length="278" mass="29138">MTSAHETTTSVDPGFDTALPALQIGAYTLRNRLIMGTGGITDLAALEKALAVSGTSLTTVAMRRFNPELKTSVFTMLERLGIDVLPNTAGCFTVKDTVLTAELAREALETNLIKVEVIADEHTLLPDVIETLAATEQLADRGFTPLVYTSDDPAAALRMEQAGAAAVMPLGAPIGTGLGILNPHNIELIATRAQVPVILDAGIGAASEAALAMELGCEAVLVASAVTRAQRPAAMAHAVRRAVEAGWHSRSAGRIPRRQHAQASSTFEGVIDPVEELT</sequence>
<accession>A0A5J5KYK5</accession>
<dbReference type="InterPro" id="IPR013785">
    <property type="entry name" value="Aldolase_TIM"/>
</dbReference>
<reference evidence="10 11" key="1">
    <citation type="submission" date="2019-05" db="EMBL/GenBank/DDBJ databases">
        <title>Kocuria coralli sp. nov., a novel actinobacterium isolated from coral reef seawater.</title>
        <authorList>
            <person name="Li J."/>
        </authorList>
    </citation>
    <scope>NUCLEOTIDE SEQUENCE [LARGE SCALE GENOMIC DNA]</scope>
    <source>
        <strain evidence="10 11">SCSIO 13007</strain>
    </source>
</reference>
<dbReference type="EMBL" id="SZWF01000006">
    <property type="protein sequence ID" value="KAA9394518.1"/>
    <property type="molecule type" value="Genomic_DNA"/>
</dbReference>
<comment type="pathway">
    <text evidence="2">Cofactor biosynthesis; thiamine diphosphate biosynthesis.</text>
</comment>
<keyword evidence="4" id="KW-0808">Transferase</keyword>
<dbReference type="SUPFAM" id="SSF110399">
    <property type="entry name" value="ThiG-like"/>
    <property type="match status" value="1"/>
</dbReference>
<evidence type="ECO:0000313" key="10">
    <source>
        <dbReference type="EMBL" id="KAA9394518.1"/>
    </source>
</evidence>
<keyword evidence="11" id="KW-1185">Reference proteome</keyword>
<evidence type="ECO:0000259" key="9">
    <source>
        <dbReference type="Pfam" id="PF05690"/>
    </source>
</evidence>
<organism evidence="10 11">
    <name type="scientific">Kocuria coralli</name>
    <dbReference type="NCBI Taxonomy" id="1461025"/>
    <lineage>
        <taxon>Bacteria</taxon>
        <taxon>Bacillati</taxon>
        <taxon>Actinomycetota</taxon>
        <taxon>Actinomycetes</taxon>
        <taxon>Micrococcales</taxon>
        <taxon>Micrococcaceae</taxon>
        <taxon>Kocuria</taxon>
    </lineage>
</organism>
<proteinExistence type="predicted"/>
<evidence type="ECO:0000256" key="2">
    <source>
        <dbReference type="ARBA" id="ARBA00004948"/>
    </source>
</evidence>
<feature type="region of interest" description="Disordered" evidence="8">
    <location>
        <begin position="249"/>
        <end position="278"/>
    </location>
</feature>
<dbReference type="EC" id="2.8.1.10" evidence="3"/>
<gene>
    <name evidence="10" type="ORF">FCK90_06785</name>
</gene>
<dbReference type="GO" id="GO:1990107">
    <property type="term" value="F:thiazole synthase activity"/>
    <property type="evidence" value="ECO:0007669"/>
    <property type="project" value="UniProtKB-EC"/>
</dbReference>
<evidence type="ECO:0000256" key="6">
    <source>
        <dbReference type="ARBA" id="ARBA00023270"/>
    </source>
</evidence>
<evidence type="ECO:0000256" key="1">
    <source>
        <dbReference type="ARBA" id="ARBA00002834"/>
    </source>
</evidence>
<evidence type="ECO:0000256" key="8">
    <source>
        <dbReference type="SAM" id="MobiDB-lite"/>
    </source>
</evidence>
<dbReference type="Pfam" id="PF05690">
    <property type="entry name" value="ThiG"/>
    <property type="match status" value="1"/>
</dbReference>
<comment type="caution">
    <text evidence="10">The sequence shown here is derived from an EMBL/GenBank/DDBJ whole genome shotgun (WGS) entry which is preliminary data.</text>
</comment>
<evidence type="ECO:0000313" key="11">
    <source>
        <dbReference type="Proteomes" id="UP000325957"/>
    </source>
</evidence>
<dbReference type="InterPro" id="IPR033983">
    <property type="entry name" value="Thiazole_synthase_ThiG"/>
</dbReference>
<evidence type="ECO:0000256" key="4">
    <source>
        <dbReference type="ARBA" id="ARBA00022679"/>
    </source>
</evidence>
<dbReference type="AlphaFoldDB" id="A0A5J5KYK5"/>
<comment type="function">
    <text evidence="1">Catalyzes the rearrangement of 1-deoxy-D-xylulose 5-phosphate (DXP) to produce the thiazole phosphate moiety of thiamine. Sulfur is provided by the thiocarboxylate moiety of the carrier protein ThiS. In vitro, sulfur can be provided by H(2)S.</text>
</comment>
<dbReference type="PANTHER" id="PTHR34266:SF2">
    <property type="entry name" value="THIAZOLE SYNTHASE"/>
    <property type="match status" value="1"/>
</dbReference>